<dbReference type="CDD" id="cd04056">
    <property type="entry name" value="Peptidases_S53"/>
    <property type="match status" value="1"/>
</dbReference>
<evidence type="ECO:0000259" key="10">
    <source>
        <dbReference type="PROSITE" id="PS51695"/>
    </source>
</evidence>
<keyword evidence="3 8" id="KW-0479">Metal-binding</keyword>
<feature type="active site" description="Charge relay system" evidence="8">
    <location>
        <position position="303"/>
    </location>
</feature>
<feature type="binding site" evidence="8">
    <location>
        <position position="616"/>
    </location>
    <ligand>
        <name>Ca(2+)</name>
        <dbReference type="ChEBI" id="CHEBI:29108"/>
    </ligand>
</feature>
<evidence type="ECO:0000256" key="8">
    <source>
        <dbReference type="PROSITE-ProRule" id="PRU01032"/>
    </source>
</evidence>
<keyword evidence="7" id="KW-0865">Zymogen</keyword>
<evidence type="ECO:0000256" key="5">
    <source>
        <dbReference type="ARBA" id="ARBA00022825"/>
    </source>
</evidence>
<dbReference type="CDD" id="cd11377">
    <property type="entry name" value="Pro-peptidase_S53"/>
    <property type="match status" value="1"/>
</dbReference>
<dbReference type="GO" id="GO:0046872">
    <property type="term" value="F:metal ion binding"/>
    <property type="evidence" value="ECO:0007669"/>
    <property type="project" value="UniProtKB-UniRule"/>
</dbReference>
<feature type="binding site" evidence="8">
    <location>
        <position position="636"/>
    </location>
    <ligand>
        <name>Ca(2+)</name>
        <dbReference type="ChEBI" id="CHEBI:29108"/>
    </ligand>
</feature>
<keyword evidence="9" id="KW-0732">Signal</keyword>
<keyword evidence="4 8" id="KW-0378">Hydrolase</keyword>
<sequence length="657" mass="72200">MILPAFLQFLALAVSVRSAAVPSTHVVHEKRDGLTSHWEKREPVPANALLPMRIGLKQRNLELGHDLLMEISHPDSEKYAKHYTSEEVIELFAPHEDTVNAVRDWLIDFGIEPKRITHSDNKGWLAFDATAEDAENLLKTKYHLYEHAGTGHQNLGCESYHVPAHIQEHIDYITPGIKLLAPTKAKRDTNAKRGTLIQPSPLQPFKKVRPPTKPLPSDLATCDQFITPACIRALYNIPEIPEYPGGQPRTDNSLGIFEEGDFYNGGDLDQFFQTYETRIPVGTRPVSAFIDGAVSDGNGFGGESDLDFELAYPIVYPQNITLYQTDDSYWANNFVFGSSGLFNTFLDALDGSYCTYSAFGETGDDPNLDPKYPDPNGYNGTLQCGVYKPTNVISISYGFQESDLPYYYQQRFLKLGLQGVSVFLASGDNGVSGRPYLPPVGNGCLGDGTIFSPNFPNTCPYLTNVGATKVNKNQTVYDPETAVVDLEGGTWGNPFSSGGGFSNIYPTPDYQRDAVSQYLQNHAPDYPYYYGSQNIGKNGGIYNRLGRGFPDVAANGDNIAVIFDGFAQISGGTSASSPIFASIVNRINEARLNAGKRTVGFINPALYANPHVLNDITVGRNPGCDTYGFLCSQGWDPVTGLGTPNYPKMLNYFLELP</sequence>
<dbReference type="GO" id="GO:0006508">
    <property type="term" value="P:proteolysis"/>
    <property type="evidence" value="ECO:0007669"/>
    <property type="project" value="UniProtKB-KW"/>
</dbReference>
<feature type="chain" id="PRO_5034053543" description="Peptidase S53 domain-containing protein" evidence="9">
    <location>
        <begin position="19"/>
        <end position="657"/>
    </location>
</feature>
<gene>
    <name evidence="11" type="ORF">G7Y89_g12366</name>
</gene>
<comment type="cofactor">
    <cofactor evidence="8">
        <name>Ca(2+)</name>
        <dbReference type="ChEBI" id="CHEBI:29108"/>
    </cofactor>
    <text evidence="8">Binds 1 Ca(2+) ion per subunit.</text>
</comment>
<dbReference type="SUPFAM" id="SSF52743">
    <property type="entry name" value="Subtilisin-like"/>
    <property type="match status" value="1"/>
</dbReference>
<evidence type="ECO:0000256" key="9">
    <source>
        <dbReference type="SAM" id="SignalP"/>
    </source>
</evidence>
<dbReference type="InterPro" id="IPR050819">
    <property type="entry name" value="Tripeptidyl-peptidase_I"/>
</dbReference>
<name>A0A8H4RBC9_9HELO</name>
<feature type="domain" description="Peptidase S53" evidence="10">
    <location>
        <begin position="225"/>
        <end position="656"/>
    </location>
</feature>
<protein>
    <recommendedName>
        <fullName evidence="10">Peptidase S53 domain-containing protein</fullName>
    </recommendedName>
</protein>
<dbReference type="OrthoDB" id="409122at2759"/>
<evidence type="ECO:0000256" key="3">
    <source>
        <dbReference type="ARBA" id="ARBA00022723"/>
    </source>
</evidence>
<dbReference type="Pfam" id="PF09286">
    <property type="entry name" value="Pro-kuma_activ"/>
    <property type="match status" value="1"/>
</dbReference>
<feature type="binding site" evidence="8">
    <location>
        <position position="615"/>
    </location>
    <ligand>
        <name>Ca(2+)</name>
        <dbReference type="ChEBI" id="CHEBI:29108"/>
    </ligand>
</feature>
<accession>A0A8H4RBC9</accession>
<evidence type="ECO:0000256" key="1">
    <source>
        <dbReference type="ARBA" id="ARBA00004239"/>
    </source>
</evidence>
<dbReference type="GO" id="GO:0004252">
    <property type="term" value="F:serine-type endopeptidase activity"/>
    <property type="evidence" value="ECO:0007669"/>
    <property type="project" value="UniProtKB-UniRule"/>
</dbReference>
<organism evidence="11 12">
    <name type="scientific">Cudoniella acicularis</name>
    <dbReference type="NCBI Taxonomy" id="354080"/>
    <lineage>
        <taxon>Eukaryota</taxon>
        <taxon>Fungi</taxon>
        <taxon>Dikarya</taxon>
        <taxon>Ascomycota</taxon>
        <taxon>Pezizomycotina</taxon>
        <taxon>Leotiomycetes</taxon>
        <taxon>Helotiales</taxon>
        <taxon>Tricladiaceae</taxon>
        <taxon>Cudoniella</taxon>
    </lineage>
</organism>
<keyword evidence="2 8" id="KW-0645">Protease</keyword>
<dbReference type="PANTHER" id="PTHR14218:SF19">
    <property type="entry name" value="SERINE PROTEASE AORO, PUTATIVE (AFU_ORTHOLOGUE AFUA_6G10250)-RELATED"/>
    <property type="match status" value="1"/>
</dbReference>
<feature type="binding site" evidence="8">
    <location>
        <position position="634"/>
    </location>
    <ligand>
        <name>Ca(2+)</name>
        <dbReference type="ChEBI" id="CHEBI:29108"/>
    </ligand>
</feature>
<dbReference type="GO" id="GO:0008240">
    <property type="term" value="F:tripeptidyl-peptidase activity"/>
    <property type="evidence" value="ECO:0007669"/>
    <property type="project" value="TreeGrafter"/>
</dbReference>
<dbReference type="EMBL" id="JAAMPI010001291">
    <property type="protein sequence ID" value="KAF4625803.1"/>
    <property type="molecule type" value="Genomic_DNA"/>
</dbReference>
<evidence type="ECO:0000256" key="7">
    <source>
        <dbReference type="ARBA" id="ARBA00023145"/>
    </source>
</evidence>
<evidence type="ECO:0000313" key="11">
    <source>
        <dbReference type="EMBL" id="KAF4625803.1"/>
    </source>
</evidence>
<evidence type="ECO:0000256" key="6">
    <source>
        <dbReference type="ARBA" id="ARBA00022837"/>
    </source>
</evidence>
<keyword evidence="6 8" id="KW-0106">Calcium</keyword>
<dbReference type="SMART" id="SM00944">
    <property type="entry name" value="Pro-kuma_activ"/>
    <property type="match status" value="1"/>
</dbReference>
<dbReference type="AlphaFoldDB" id="A0A8H4RBC9"/>
<dbReference type="GO" id="GO:0005576">
    <property type="term" value="C:extracellular region"/>
    <property type="evidence" value="ECO:0007669"/>
    <property type="project" value="UniProtKB-SubCell"/>
</dbReference>
<dbReference type="Gene3D" id="3.40.50.200">
    <property type="entry name" value="Peptidase S8/S53 domain"/>
    <property type="match status" value="1"/>
</dbReference>
<dbReference type="PROSITE" id="PS51695">
    <property type="entry name" value="SEDOLISIN"/>
    <property type="match status" value="1"/>
</dbReference>
<dbReference type="InterPro" id="IPR030400">
    <property type="entry name" value="Sedolisin_dom"/>
</dbReference>
<dbReference type="InterPro" id="IPR015366">
    <property type="entry name" value="S53_propep"/>
</dbReference>
<dbReference type="Proteomes" id="UP000566819">
    <property type="component" value="Unassembled WGS sequence"/>
</dbReference>
<proteinExistence type="predicted"/>
<comment type="caution">
    <text evidence="11">The sequence shown here is derived from an EMBL/GenBank/DDBJ whole genome shotgun (WGS) entry which is preliminary data.</text>
</comment>
<feature type="active site" description="Charge relay system" evidence="8">
    <location>
        <position position="574"/>
    </location>
</feature>
<feature type="active site" description="Charge relay system" evidence="8">
    <location>
        <position position="307"/>
    </location>
</feature>
<keyword evidence="12" id="KW-1185">Reference proteome</keyword>
<keyword evidence="5 8" id="KW-0720">Serine protease</keyword>
<evidence type="ECO:0000256" key="4">
    <source>
        <dbReference type="ARBA" id="ARBA00022801"/>
    </source>
</evidence>
<comment type="subcellular location">
    <subcellularLocation>
        <location evidence="1">Secreted</location>
        <location evidence="1">Extracellular space</location>
    </subcellularLocation>
</comment>
<dbReference type="SUPFAM" id="SSF54897">
    <property type="entry name" value="Protease propeptides/inhibitors"/>
    <property type="match status" value="1"/>
</dbReference>
<dbReference type="InterPro" id="IPR036852">
    <property type="entry name" value="Peptidase_S8/S53_dom_sf"/>
</dbReference>
<dbReference type="PANTHER" id="PTHR14218">
    <property type="entry name" value="PROTEASE S8 TRIPEPTIDYL PEPTIDASE I CLN2"/>
    <property type="match status" value="1"/>
</dbReference>
<evidence type="ECO:0000256" key="2">
    <source>
        <dbReference type="ARBA" id="ARBA00022670"/>
    </source>
</evidence>
<evidence type="ECO:0000313" key="12">
    <source>
        <dbReference type="Proteomes" id="UP000566819"/>
    </source>
</evidence>
<reference evidence="11 12" key="1">
    <citation type="submission" date="2020-03" db="EMBL/GenBank/DDBJ databases">
        <title>Draft Genome Sequence of Cudoniella acicularis.</title>
        <authorList>
            <person name="Buettner E."/>
            <person name="Kellner H."/>
        </authorList>
    </citation>
    <scope>NUCLEOTIDE SEQUENCE [LARGE SCALE GENOMIC DNA]</scope>
    <source>
        <strain evidence="11 12">DSM 108380</strain>
    </source>
</reference>
<feature type="signal peptide" evidence="9">
    <location>
        <begin position="1"/>
        <end position="18"/>
    </location>
</feature>